<proteinExistence type="predicted"/>
<keyword evidence="2" id="KW-0813">Transport</keyword>
<organism evidence="6 7">
    <name type="scientific">Stegodyphus mimosarum</name>
    <name type="common">African social velvet spider</name>
    <dbReference type="NCBI Taxonomy" id="407821"/>
    <lineage>
        <taxon>Eukaryota</taxon>
        <taxon>Metazoa</taxon>
        <taxon>Ecdysozoa</taxon>
        <taxon>Arthropoda</taxon>
        <taxon>Chelicerata</taxon>
        <taxon>Arachnida</taxon>
        <taxon>Araneae</taxon>
        <taxon>Araneomorphae</taxon>
        <taxon>Entelegynae</taxon>
        <taxon>Eresoidea</taxon>
        <taxon>Eresidae</taxon>
        <taxon>Stegodyphus</taxon>
    </lineage>
</organism>
<dbReference type="InterPro" id="IPR039988">
    <property type="entry name" value="MTTP"/>
</dbReference>
<dbReference type="OrthoDB" id="5865932at2759"/>
<name>A0A087TMI2_STEMI</name>
<dbReference type="PANTHER" id="PTHR13024:SF0">
    <property type="entry name" value="MICROSOMAL TRIACYLGLYCEROL TRANSFER PROTEIN"/>
    <property type="match status" value="1"/>
</dbReference>
<protein>
    <recommendedName>
        <fullName evidence="5">MTP large subunit lipid-binding domain-containing protein</fullName>
    </recommendedName>
</protein>
<dbReference type="STRING" id="407821.A0A087TMI2"/>
<evidence type="ECO:0000256" key="4">
    <source>
        <dbReference type="ARBA" id="ARBA00022824"/>
    </source>
</evidence>
<evidence type="ECO:0000259" key="5">
    <source>
        <dbReference type="Pfam" id="PF19444"/>
    </source>
</evidence>
<dbReference type="GO" id="GO:0005794">
    <property type="term" value="C:Golgi apparatus"/>
    <property type="evidence" value="ECO:0007669"/>
    <property type="project" value="TreeGrafter"/>
</dbReference>
<dbReference type="InterPro" id="IPR045811">
    <property type="entry name" value="MTP_lip-bd"/>
</dbReference>
<keyword evidence="4" id="KW-0256">Endoplasmic reticulum</keyword>
<feature type="non-terminal residue" evidence="6">
    <location>
        <position position="80"/>
    </location>
</feature>
<evidence type="ECO:0000256" key="1">
    <source>
        <dbReference type="ARBA" id="ARBA00004240"/>
    </source>
</evidence>
<dbReference type="GO" id="GO:0016323">
    <property type="term" value="C:basolateral plasma membrane"/>
    <property type="evidence" value="ECO:0007669"/>
    <property type="project" value="TreeGrafter"/>
</dbReference>
<dbReference type="EMBL" id="KK115903">
    <property type="protein sequence ID" value="KFM66321.1"/>
    <property type="molecule type" value="Genomic_DNA"/>
</dbReference>
<dbReference type="AlphaFoldDB" id="A0A087TMI2"/>
<dbReference type="GO" id="GO:0008289">
    <property type="term" value="F:lipid binding"/>
    <property type="evidence" value="ECO:0007669"/>
    <property type="project" value="InterPro"/>
</dbReference>
<dbReference type="Proteomes" id="UP000054359">
    <property type="component" value="Unassembled WGS sequence"/>
</dbReference>
<evidence type="ECO:0000313" key="6">
    <source>
        <dbReference type="EMBL" id="KFM66321.1"/>
    </source>
</evidence>
<reference evidence="6 7" key="1">
    <citation type="submission" date="2013-11" db="EMBL/GenBank/DDBJ databases">
        <title>Genome sequencing of Stegodyphus mimosarum.</title>
        <authorList>
            <person name="Bechsgaard J."/>
        </authorList>
    </citation>
    <scope>NUCLEOTIDE SEQUENCE [LARGE SCALE GENOMIC DNA]</scope>
</reference>
<keyword evidence="7" id="KW-1185">Reference proteome</keyword>
<dbReference type="PANTHER" id="PTHR13024">
    <property type="entry name" value="MICROSOMAL TRIGLYCERIDE TRANSFER PROTEIN, LARGE SUBUNIT"/>
    <property type="match status" value="1"/>
</dbReference>
<evidence type="ECO:0000256" key="2">
    <source>
        <dbReference type="ARBA" id="ARBA00022448"/>
    </source>
</evidence>
<feature type="domain" description="MTP large subunit lipid-binding" evidence="5">
    <location>
        <begin position="4"/>
        <end position="71"/>
    </location>
</feature>
<evidence type="ECO:0000256" key="3">
    <source>
        <dbReference type="ARBA" id="ARBA00022729"/>
    </source>
</evidence>
<dbReference type="GO" id="GO:0005783">
    <property type="term" value="C:endoplasmic reticulum"/>
    <property type="evidence" value="ECO:0007669"/>
    <property type="project" value="UniProtKB-SubCell"/>
</dbReference>
<dbReference type="OMA" id="ERNNEQC"/>
<dbReference type="GO" id="GO:0005548">
    <property type="term" value="F:phospholipid transporter activity"/>
    <property type="evidence" value="ECO:0007669"/>
    <property type="project" value="InterPro"/>
</dbReference>
<sequence length="80" mass="9483">MVVDLDFSKKPMRICLQAEQPNFIFRHNVRKTETIPGSKHLIKTLKRRSIHFPGRSFNLHKKNSDSCKELLFPKKEASFW</sequence>
<evidence type="ECO:0000313" key="7">
    <source>
        <dbReference type="Proteomes" id="UP000054359"/>
    </source>
</evidence>
<dbReference type="GO" id="GO:0042157">
    <property type="term" value="P:lipoprotein metabolic process"/>
    <property type="evidence" value="ECO:0007669"/>
    <property type="project" value="TreeGrafter"/>
</dbReference>
<comment type="subcellular location">
    <subcellularLocation>
        <location evidence="1">Endoplasmic reticulum</location>
    </subcellularLocation>
</comment>
<gene>
    <name evidence="6" type="ORF">X975_22836</name>
</gene>
<keyword evidence="3" id="KW-0732">Signal</keyword>
<accession>A0A087TMI2</accession>
<dbReference type="Pfam" id="PF19444">
    <property type="entry name" value="MTP_lip_bd"/>
    <property type="match status" value="1"/>
</dbReference>